<comment type="subcellular location">
    <subcellularLocation>
        <location evidence="1">Secreted</location>
    </subcellularLocation>
</comment>
<keyword evidence="10" id="KW-1185">Reference proteome</keyword>
<keyword evidence="5" id="KW-0732">Signal</keyword>
<evidence type="ECO:0000256" key="1">
    <source>
        <dbReference type="ARBA" id="ARBA00004613"/>
    </source>
</evidence>
<name>A0A8D0CTE2_SANLU</name>
<comment type="similarity">
    <text evidence="2 7">Belongs to the IL-15/IL-21 family.</text>
</comment>
<organism evidence="9 10">
    <name type="scientific">Sander lucioperca</name>
    <name type="common">Pike-perch</name>
    <name type="synonym">Perca lucioperca</name>
    <dbReference type="NCBI Taxonomy" id="283035"/>
    <lineage>
        <taxon>Eukaryota</taxon>
        <taxon>Metazoa</taxon>
        <taxon>Chordata</taxon>
        <taxon>Craniata</taxon>
        <taxon>Vertebrata</taxon>
        <taxon>Euteleostomi</taxon>
        <taxon>Actinopterygii</taxon>
        <taxon>Neopterygii</taxon>
        <taxon>Teleostei</taxon>
        <taxon>Neoteleostei</taxon>
        <taxon>Acanthomorphata</taxon>
        <taxon>Eupercaria</taxon>
        <taxon>Perciformes</taxon>
        <taxon>Percoidei</taxon>
        <taxon>Percidae</taxon>
        <taxon>Luciopercinae</taxon>
        <taxon>Sander</taxon>
    </lineage>
</organism>
<sequence length="195" mass="21871">LRCRSCQLASSIDGKRKAVSTTFVSYKAGLAGRLLNEGAHKGVHFQSTCNLCRDSHKTQVWLCFLVLSFLSTSTSAAFVPVPNTSHAQICLKSLKNAIEKSDAMLYAPSANDVEENCKVMSLRCYIWELLVVIMEEEIVGPKANCIFDFNARLPKDNFVGCRPCEAYSLKNITVFLDRLNNLLEEMTTQWNTYKT</sequence>
<evidence type="ECO:0000256" key="3">
    <source>
        <dbReference type="ARBA" id="ARBA00022514"/>
    </source>
</evidence>
<gene>
    <name evidence="9" type="primary">il15</name>
</gene>
<dbReference type="Gene3D" id="1.20.1250.70">
    <property type="entry name" value="Interleukin-15/Interleukin-21"/>
    <property type="match status" value="1"/>
</dbReference>
<evidence type="ECO:0000256" key="5">
    <source>
        <dbReference type="ARBA" id="ARBA00022729"/>
    </source>
</evidence>
<dbReference type="GO" id="GO:0050778">
    <property type="term" value="P:positive regulation of immune response"/>
    <property type="evidence" value="ECO:0007669"/>
    <property type="project" value="TreeGrafter"/>
</dbReference>
<evidence type="ECO:0000256" key="2">
    <source>
        <dbReference type="ARBA" id="ARBA00006050"/>
    </source>
</evidence>
<evidence type="ECO:0000256" key="4">
    <source>
        <dbReference type="ARBA" id="ARBA00022525"/>
    </source>
</evidence>
<dbReference type="AlphaFoldDB" id="A0A8D0CTE2"/>
<dbReference type="GO" id="GO:0042102">
    <property type="term" value="P:positive regulation of T cell proliferation"/>
    <property type="evidence" value="ECO:0007669"/>
    <property type="project" value="TreeGrafter"/>
</dbReference>
<dbReference type="GO" id="GO:0005125">
    <property type="term" value="F:cytokine activity"/>
    <property type="evidence" value="ECO:0007669"/>
    <property type="project" value="UniProtKB-KW"/>
</dbReference>
<dbReference type="InterPro" id="IPR020410">
    <property type="entry name" value="IL-15_fish"/>
</dbReference>
<dbReference type="InterPro" id="IPR020439">
    <property type="entry name" value="IL-15"/>
</dbReference>
<dbReference type="GO" id="GO:0005126">
    <property type="term" value="F:cytokine receptor binding"/>
    <property type="evidence" value="ECO:0007669"/>
    <property type="project" value="InterPro"/>
</dbReference>
<dbReference type="PANTHER" id="PTHR14356">
    <property type="entry name" value="INTERLEUKIN-15-RELATED"/>
    <property type="match status" value="1"/>
</dbReference>
<evidence type="ECO:0000313" key="9">
    <source>
        <dbReference type="Ensembl" id="ENSSLUP00000014156.1"/>
    </source>
</evidence>
<dbReference type="GO" id="GO:0042119">
    <property type="term" value="P:neutrophil activation"/>
    <property type="evidence" value="ECO:0007669"/>
    <property type="project" value="TreeGrafter"/>
</dbReference>
<reference evidence="9" key="1">
    <citation type="submission" date="2025-08" db="UniProtKB">
        <authorList>
            <consortium name="Ensembl"/>
        </authorList>
    </citation>
    <scope>IDENTIFICATION</scope>
</reference>
<keyword evidence="8" id="KW-1133">Transmembrane helix</keyword>
<reference evidence="9" key="2">
    <citation type="submission" date="2025-09" db="UniProtKB">
        <authorList>
            <consortium name="Ensembl"/>
        </authorList>
    </citation>
    <scope>IDENTIFICATION</scope>
</reference>
<accession>A0A8D0CTE2</accession>
<dbReference type="PANTHER" id="PTHR14356:SF3">
    <property type="entry name" value="INTERLEUKIN-15"/>
    <property type="match status" value="1"/>
</dbReference>
<evidence type="ECO:0000256" key="6">
    <source>
        <dbReference type="ARBA" id="ARBA00023157"/>
    </source>
</evidence>
<dbReference type="Pfam" id="PF02372">
    <property type="entry name" value="IL15"/>
    <property type="match status" value="1"/>
</dbReference>
<evidence type="ECO:0000256" key="7">
    <source>
        <dbReference type="RuleBase" id="RU003453"/>
    </source>
</evidence>
<keyword evidence="4" id="KW-0964">Secreted</keyword>
<dbReference type="GO" id="GO:0006955">
    <property type="term" value="P:immune response"/>
    <property type="evidence" value="ECO:0007669"/>
    <property type="project" value="InterPro"/>
</dbReference>
<dbReference type="GO" id="GO:0001819">
    <property type="term" value="P:positive regulation of cytokine production"/>
    <property type="evidence" value="ECO:0007669"/>
    <property type="project" value="TreeGrafter"/>
</dbReference>
<feature type="transmembrane region" description="Helical" evidence="8">
    <location>
        <begin position="60"/>
        <end position="81"/>
    </location>
</feature>
<dbReference type="Proteomes" id="UP000694568">
    <property type="component" value="Unplaced"/>
</dbReference>
<keyword evidence="8" id="KW-0472">Membrane</keyword>
<keyword evidence="6" id="KW-1015">Disulfide bond</keyword>
<proteinExistence type="inferred from homology"/>
<dbReference type="GeneTree" id="ENSGT00490000044733"/>
<dbReference type="PRINTS" id="PR01930">
    <property type="entry name" value="INTRLEUKIN15"/>
</dbReference>
<evidence type="ECO:0000313" key="10">
    <source>
        <dbReference type="Proteomes" id="UP000694568"/>
    </source>
</evidence>
<dbReference type="SUPFAM" id="SSF47266">
    <property type="entry name" value="4-helical cytokines"/>
    <property type="match status" value="1"/>
</dbReference>
<evidence type="ECO:0000256" key="8">
    <source>
        <dbReference type="SAM" id="Phobius"/>
    </source>
</evidence>
<dbReference type="Ensembl" id="ENSSLUT00000014619.1">
    <property type="protein sequence ID" value="ENSSLUP00000014156.1"/>
    <property type="gene ID" value="ENSSLUG00000006641.1"/>
</dbReference>
<dbReference type="GO" id="GO:0005615">
    <property type="term" value="C:extracellular space"/>
    <property type="evidence" value="ECO:0007669"/>
    <property type="project" value="UniProtKB-KW"/>
</dbReference>
<dbReference type="PRINTS" id="PR01949">
    <property type="entry name" value="INTLKN15FISH"/>
</dbReference>
<protein>
    <recommendedName>
        <fullName evidence="7">Interleukin</fullName>
    </recommendedName>
</protein>
<keyword evidence="8" id="KW-0812">Transmembrane</keyword>
<keyword evidence="3 7" id="KW-0202">Cytokine</keyword>
<dbReference type="InterPro" id="IPR003443">
    <property type="entry name" value="IL-15/IL-21_fam"/>
</dbReference>
<dbReference type="InterPro" id="IPR009079">
    <property type="entry name" value="4_helix_cytokine-like_core"/>
</dbReference>